<accession>A0A3N4HSV5</accession>
<dbReference type="Proteomes" id="UP000275078">
    <property type="component" value="Unassembled WGS sequence"/>
</dbReference>
<evidence type="ECO:0000313" key="1">
    <source>
        <dbReference type="EMBL" id="RPA76377.1"/>
    </source>
</evidence>
<gene>
    <name evidence="1" type="ORF">BJ508DRAFT_311107</name>
</gene>
<evidence type="ECO:0000313" key="2">
    <source>
        <dbReference type="Proteomes" id="UP000275078"/>
    </source>
</evidence>
<protein>
    <submittedName>
        <fullName evidence="1">Uncharacterized protein</fullName>
    </submittedName>
</protein>
<name>A0A3N4HSV5_ASCIM</name>
<dbReference type="AlphaFoldDB" id="A0A3N4HSV5"/>
<dbReference type="EMBL" id="ML119745">
    <property type="protein sequence ID" value="RPA76377.1"/>
    <property type="molecule type" value="Genomic_DNA"/>
</dbReference>
<proteinExistence type="predicted"/>
<organism evidence="1 2">
    <name type="scientific">Ascobolus immersus RN42</name>
    <dbReference type="NCBI Taxonomy" id="1160509"/>
    <lineage>
        <taxon>Eukaryota</taxon>
        <taxon>Fungi</taxon>
        <taxon>Dikarya</taxon>
        <taxon>Ascomycota</taxon>
        <taxon>Pezizomycotina</taxon>
        <taxon>Pezizomycetes</taxon>
        <taxon>Pezizales</taxon>
        <taxon>Ascobolaceae</taxon>
        <taxon>Ascobolus</taxon>
    </lineage>
</organism>
<reference evidence="1 2" key="1">
    <citation type="journal article" date="2018" name="Nat. Ecol. Evol.">
        <title>Pezizomycetes genomes reveal the molecular basis of ectomycorrhizal truffle lifestyle.</title>
        <authorList>
            <person name="Murat C."/>
            <person name="Payen T."/>
            <person name="Noel B."/>
            <person name="Kuo A."/>
            <person name="Morin E."/>
            <person name="Chen J."/>
            <person name="Kohler A."/>
            <person name="Krizsan K."/>
            <person name="Balestrini R."/>
            <person name="Da Silva C."/>
            <person name="Montanini B."/>
            <person name="Hainaut M."/>
            <person name="Levati E."/>
            <person name="Barry K.W."/>
            <person name="Belfiori B."/>
            <person name="Cichocki N."/>
            <person name="Clum A."/>
            <person name="Dockter R.B."/>
            <person name="Fauchery L."/>
            <person name="Guy J."/>
            <person name="Iotti M."/>
            <person name="Le Tacon F."/>
            <person name="Lindquist E.A."/>
            <person name="Lipzen A."/>
            <person name="Malagnac F."/>
            <person name="Mello A."/>
            <person name="Molinier V."/>
            <person name="Miyauchi S."/>
            <person name="Poulain J."/>
            <person name="Riccioni C."/>
            <person name="Rubini A."/>
            <person name="Sitrit Y."/>
            <person name="Splivallo R."/>
            <person name="Traeger S."/>
            <person name="Wang M."/>
            <person name="Zifcakova L."/>
            <person name="Wipf D."/>
            <person name="Zambonelli A."/>
            <person name="Paolocci F."/>
            <person name="Nowrousian M."/>
            <person name="Ottonello S."/>
            <person name="Baldrian P."/>
            <person name="Spatafora J.W."/>
            <person name="Henrissat B."/>
            <person name="Nagy L.G."/>
            <person name="Aury J.M."/>
            <person name="Wincker P."/>
            <person name="Grigoriev I.V."/>
            <person name="Bonfante P."/>
            <person name="Martin F.M."/>
        </authorList>
    </citation>
    <scope>NUCLEOTIDE SEQUENCE [LARGE SCALE GENOMIC DNA]</scope>
    <source>
        <strain evidence="1 2">RN42</strain>
    </source>
</reference>
<keyword evidence="2" id="KW-1185">Reference proteome</keyword>
<sequence>MLFGKMEHEPYGKQTECLDTSLRYQKVGTSRLHYQVHCKQAGACIRKRVQVTARINLEEVVQTTAHEPQKDSRWYGYESPKVCCLVFYVQPRIRKVLKAADTQERASETFMAVITRTLNTHGIVTPRTPLLKLEEQRLGTAYGYGTMGMKHKWL</sequence>